<organism evidence="2 3">
    <name type="scientific">Priestia endophytica DSM 13796</name>
    <dbReference type="NCBI Taxonomy" id="1121089"/>
    <lineage>
        <taxon>Bacteria</taxon>
        <taxon>Bacillati</taxon>
        <taxon>Bacillota</taxon>
        <taxon>Bacilli</taxon>
        <taxon>Bacillales</taxon>
        <taxon>Bacillaceae</taxon>
        <taxon>Priestia</taxon>
    </lineage>
</organism>
<dbReference type="GeneID" id="93712895"/>
<protein>
    <submittedName>
        <fullName evidence="2">Uncharacterized protein</fullName>
    </submittedName>
</protein>
<feature type="transmembrane region" description="Helical" evidence="1">
    <location>
        <begin position="7"/>
        <end position="30"/>
    </location>
</feature>
<sequence>MKRIAKLSILATTLLIILIPVFTLLVWFNWNEVFGNKRPLEALYSLYELELKGKEISAMKNINNDTEFLVEGDNLTPFFTLLEEHGYSIVKGEALLVQKGNSSYSVTINKFQTDYSVINVGEEVALDIIGK</sequence>
<keyword evidence="1" id="KW-0472">Membrane</keyword>
<keyword evidence="1" id="KW-1133">Transmembrane helix</keyword>
<keyword evidence="3" id="KW-1185">Reference proteome</keyword>
<reference evidence="2 3" key="1">
    <citation type="submission" date="2016-10" db="EMBL/GenBank/DDBJ databases">
        <authorList>
            <person name="Varghese N."/>
            <person name="Submissions S."/>
        </authorList>
    </citation>
    <scope>NUCLEOTIDE SEQUENCE [LARGE SCALE GENOMIC DNA]</scope>
    <source>
        <strain evidence="2 3">DSM 13796</strain>
    </source>
</reference>
<evidence type="ECO:0000313" key="3">
    <source>
        <dbReference type="Proteomes" id="UP000182762"/>
    </source>
</evidence>
<dbReference type="EMBL" id="FOXX01000015">
    <property type="protein sequence ID" value="SFQ85283.1"/>
    <property type="molecule type" value="Genomic_DNA"/>
</dbReference>
<proteinExistence type="predicted"/>
<accession>A0A1I6BWK9</accession>
<dbReference type="Proteomes" id="UP000182762">
    <property type="component" value="Unassembled WGS sequence"/>
</dbReference>
<keyword evidence="1" id="KW-0812">Transmembrane</keyword>
<dbReference type="RefSeq" id="WP_061802707.1">
    <property type="nucleotide sequence ID" value="NZ_FOXX01000015.1"/>
</dbReference>
<evidence type="ECO:0000313" key="2">
    <source>
        <dbReference type="EMBL" id="SFQ85283.1"/>
    </source>
</evidence>
<evidence type="ECO:0000256" key="1">
    <source>
        <dbReference type="SAM" id="Phobius"/>
    </source>
</evidence>
<name>A0A1I6BWK9_9BACI</name>
<comment type="caution">
    <text evidence="2">The sequence shown here is derived from an EMBL/GenBank/DDBJ whole genome shotgun (WGS) entry which is preliminary data.</text>
</comment>
<gene>
    <name evidence="2" type="ORF">SAMN02745910_04354</name>
</gene>